<accession>A0A0E9X3V8</accession>
<sequence length="44" mass="5156">MEPVCTVLYIRHNGKKGGKNYLYIVGITFFITLPTRFFKCMLNK</sequence>
<feature type="transmembrane region" description="Helical" evidence="1">
    <location>
        <begin position="20"/>
        <end position="38"/>
    </location>
</feature>
<keyword evidence="1" id="KW-0472">Membrane</keyword>
<evidence type="ECO:0000256" key="1">
    <source>
        <dbReference type="SAM" id="Phobius"/>
    </source>
</evidence>
<reference evidence="2" key="2">
    <citation type="journal article" date="2015" name="Fish Shellfish Immunol.">
        <title>Early steps in the European eel (Anguilla anguilla)-Vibrio vulnificus interaction in the gills: Role of the RtxA13 toxin.</title>
        <authorList>
            <person name="Callol A."/>
            <person name="Pajuelo D."/>
            <person name="Ebbesson L."/>
            <person name="Teles M."/>
            <person name="MacKenzie S."/>
            <person name="Amaro C."/>
        </authorList>
    </citation>
    <scope>NUCLEOTIDE SEQUENCE</scope>
</reference>
<reference evidence="2" key="1">
    <citation type="submission" date="2014-11" db="EMBL/GenBank/DDBJ databases">
        <authorList>
            <person name="Amaro Gonzalez C."/>
        </authorList>
    </citation>
    <scope>NUCLEOTIDE SEQUENCE</scope>
</reference>
<dbReference type="EMBL" id="GBXM01012214">
    <property type="protein sequence ID" value="JAH96363.1"/>
    <property type="molecule type" value="Transcribed_RNA"/>
</dbReference>
<keyword evidence="1" id="KW-1133">Transmembrane helix</keyword>
<evidence type="ECO:0000313" key="2">
    <source>
        <dbReference type="EMBL" id="JAH96363.1"/>
    </source>
</evidence>
<proteinExistence type="predicted"/>
<dbReference type="AlphaFoldDB" id="A0A0E9X3V8"/>
<protein>
    <submittedName>
        <fullName evidence="2">Uncharacterized protein</fullName>
    </submittedName>
</protein>
<name>A0A0E9X3V8_ANGAN</name>
<keyword evidence="1" id="KW-0812">Transmembrane</keyword>
<organism evidence="2">
    <name type="scientific">Anguilla anguilla</name>
    <name type="common">European freshwater eel</name>
    <name type="synonym">Muraena anguilla</name>
    <dbReference type="NCBI Taxonomy" id="7936"/>
    <lineage>
        <taxon>Eukaryota</taxon>
        <taxon>Metazoa</taxon>
        <taxon>Chordata</taxon>
        <taxon>Craniata</taxon>
        <taxon>Vertebrata</taxon>
        <taxon>Euteleostomi</taxon>
        <taxon>Actinopterygii</taxon>
        <taxon>Neopterygii</taxon>
        <taxon>Teleostei</taxon>
        <taxon>Anguilliformes</taxon>
        <taxon>Anguillidae</taxon>
        <taxon>Anguilla</taxon>
    </lineage>
</organism>